<dbReference type="InterPro" id="IPR001466">
    <property type="entry name" value="Beta-lactam-related"/>
</dbReference>
<protein>
    <recommendedName>
        <fullName evidence="1">Beta-lactamase-related domain-containing protein</fullName>
    </recommendedName>
</protein>
<dbReference type="Gene3D" id="3.40.710.10">
    <property type="entry name" value="DD-peptidase/beta-lactamase superfamily"/>
    <property type="match status" value="1"/>
</dbReference>
<feature type="domain" description="Beta-lactamase-related" evidence="1">
    <location>
        <begin position="44"/>
        <end position="342"/>
    </location>
</feature>
<dbReference type="EMBL" id="BART01000676">
    <property type="protein sequence ID" value="GAG74209.1"/>
    <property type="molecule type" value="Genomic_DNA"/>
</dbReference>
<evidence type="ECO:0000259" key="1">
    <source>
        <dbReference type="Pfam" id="PF00144"/>
    </source>
</evidence>
<dbReference type="SUPFAM" id="SSF56601">
    <property type="entry name" value="beta-lactamase/transpeptidase-like"/>
    <property type="match status" value="1"/>
</dbReference>
<dbReference type="PANTHER" id="PTHR46825">
    <property type="entry name" value="D-ALANYL-D-ALANINE-CARBOXYPEPTIDASE/ENDOPEPTIDASE AMPH"/>
    <property type="match status" value="1"/>
</dbReference>
<dbReference type="PANTHER" id="PTHR46825:SF9">
    <property type="entry name" value="BETA-LACTAMASE-RELATED DOMAIN-CONTAINING PROTEIN"/>
    <property type="match status" value="1"/>
</dbReference>
<dbReference type="AlphaFoldDB" id="X0ZXE4"/>
<evidence type="ECO:0000313" key="2">
    <source>
        <dbReference type="EMBL" id="GAG74209.1"/>
    </source>
</evidence>
<dbReference type="Pfam" id="PF00144">
    <property type="entry name" value="Beta-lactamase"/>
    <property type="match status" value="1"/>
</dbReference>
<comment type="caution">
    <text evidence="2">The sequence shown here is derived from an EMBL/GenBank/DDBJ whole genome shotgun (WGS) entry which is preliminary data.</text>
</comment>
<name>X0ZXE4_9ZZZZ</name>
<organism evidence="2">
    <name type="scientific">marine sediment metagenome</name>
    <dbReference type="NCBI Taxonomy" id="412755"/>
    <lineage>
        <taxon>unclassified sequences</taxon>
        <taxon>metagenomes</taxon>
        <taxon>ecological metagenomes</taxon>
    </lineage>
</organism>
<proteinExistence type="predicted"/>
<reference evidence="2" key="1">
    <citation type="journal article" date="2014" name="Front. Microbiol.">
        <title>High frequency of phylogenetically diverse reductive dehalogenase-homologous genes in deep subseafloor sedimentary metagenomes.</title>
        <authorList>
            <person name="Kawai M."/>
            <person name="Futagami T."/>
            <person name="Toyoda A."/>
            <person name="Takaki Y."/>
            <person name="Nishi S."/>
            <person name="Hori S."/>
            <person name="Arai W."/>
            <person name="Tsubouchi T."/>
            <person name="Morono Y."/>
            <person name="Uchiyama I."/>
            <person name="Ito T."/>
            <person name="Fujiyama A."/>
            <person name="Inagaki F."/>
            <person name="Takami H."/>
        </authorList>
    </citation>
    <scope>NUCLEOTIDE SEQUENCE</scope>
    <source>
        <strain evidence="2">Expedition CK06-06</strain>
    </source>
</reference>
<dbReference type="InterPro" id="IPR012338">
    <property type="entry name" value="Beta-lactam/transpept-like"/>
</dbReference>
<accession>X0ZXE4</accession>
<sequence length="370" mass="42755">MTKEKVQSLITEHFTKAVQKDRKIHDAYLLIHSEKLGIHLNMAEGSTGSMPANAQQPYFIASIGKLFTSVLIGILVEKRMISYEDTITQFLDNNLWHNLHIYQGKDYTNKIKIKHLLNHTSGLHDYFDDKPKHGKSMIDIIFDEPSRFWTPQETIQWSKEHLKSHFPPGKGFHYSDTGYHILGLIIEKITSTPFHKALRHYIFQPLRMNHSYLIHYSESMVKSDYPVADLYSGNTNVTQYRSLSIDYAGGGIVATSEDLLKFMKALVKHEIIREDTFEKMKDWAKFSIGIDYGYGLMNFRTIPLLMPKKYNVWGNAGSVGSFMFYHPAMDIYLIGNLNQFRYAQKGIRLMFKIIDILSKNKVILQAASKM</sequence>
<dbReference type="InterPro" id="IPR050491">
    <property type="entry name" value="AmpC-like"/>
</dbReference>
<gene>
    <name evidence="2" type="ORF">S01H4_02916</name>
</gene>